<dbReference type="PANTHER" id="PTHR43318:SF1">
    <property type="entry name" value="POLYSACCHARIDE BIOSYNTHESIS PROTEIN EPSC-RELATED"/>
    <property type="match status" value="1"/>
</dbReference>
<dbReference type="OrthoDB" id="9803111at2"/>
<dbReference type="Pfam" id="PF02719">
    <property type="entry name" value="Polysacc_synt_2"/>
    <property type="match status" value="1"/>
</dbReference>
<keyword evidence="2" id="KW-1133">Transmembrane helix</keyword>
<dbReference type="STRING" id="467210.HMPREF1866_00797"/>
<proteinExistence type="inferred from homology"/>
<protein>
    <submittedName>
        <fullName evidence="4">Polysaccharide biosynthesis protein</fullName>
    </submittedName>
</protein>
<dbReference type="SUPFAM" id="SSF53335">
    <property type="entry name" value="S-adenosyl-L-methionine-dependent methyltransferases"/>
    <property type="match status" value="1"/>
</dbReference>
<dbReference type="EMBL" id="LSDA01000020">
    <property type="protein sequence ID" value="KXB60014.1"/>
    <property type="molecule type" value="Genomic_DNA"/>
</dbReference>
<keyword evidence="5" id="KW-1185">Reference proteome</keyword>
<name>A0A133ZX44_9FIRM</name>
<comment type="similarity">
    <text evidence="1">Belongs to the polysaccharide synthase family.</text>
</comment>
<dbReference type="SUPFAM" id="SSF51735">
    <property type="entry name" value="NAD(P)-binding Rossmann-fold domains"/>
    <property type="match status" value="1"/>
</dbReference>
<feature type="transmembrane region" description="Helical" evidence="2">
    <location>
        <begin position="56"/>
        <end position="74"/>
    </location>
</feature>
<organism evidence="4 5">
    <name type="scientific">Lachnoanaerobaculum saburreum</name>
    <dbReference type="NCBI Taxonomy" id="467210"/>
    <lineage>
        <taxon>Bacteria</taxon>
        <taxon>Bacillati</taxon>
        <taxon>Bacillota</taxon>
        <taxon>Clostridia</taxon>
        <taxon>Lachnospirales</taxon>
        <taxon>Lachnospiraceae</taxon>
        <taxon>Lachnoanaerobaculum</taxon>
    </lineage>
</organism>
<accession>A0A133ZX44</accession>
<dbReference type="CDD" id="cd05237">
    <property type="entry name" value="UDP_invert_4-6DH_SDR_e"/>
    <property type="match status" value="1"/>
</dbReference>
<keyword evidence="2" id="KW-0472">Membrane</keyword>
<evidence type="ECO:0000256" key="2">
    <source>
        <dbReference type="SAM" id="Phobius"/>
    </source>
</evidence>
<feature type="domain" description="Polysaccharide biosynthesis protein CapD-like" evidence="3">
    <location>
        <begin position="297"/>
        <end position="607"/>
    </location>
</feature>
<dbReference type="Proteomes" id="UP000070394">
    <property type="component" value="Unassembled WGS sequence"/>
</dbReference>
<dbReference type="InterPro" id="IPR003869">
    <property type="entry name" value="Polysac_CapD-like"/>
</dbReference>
<dbReference type="InterPro" id="IPR036291">
    <property type="entry name" value="NAD(P)-bd_dom_sf"/>
</dbReference>
<keyword evidence="2" id="KW-0812">Transmembrane</keyword>
<evidence type="ECO:0000313" key="4">
    <source>
        <dbReference type="EMBL" id="KXB60014.1"/>
    </source>
</evidence>
<reference evidence="5" key="1">
    <citation type="submission" date="2016-01" db="EMBL/GenBank/DDBJ databases">
        <authorList>
            <person name="Mitreva M."/>
            <person name="Pepin K.H."/>
            <person name="Mihindukulasuriya K.A."/>
            <person name="Fulton R."/>
            <person name="Fronick C."/>
            <person name="O'Laughlin M."/>
            <person name="Miner T."/>
            <person name="Herter B."/>
            <person name="Rosa B.A."/>
            <person name="Cordes M."/>
            <person name="Tomlinson C."/>
            <person name="Wollam A."/>
            <person name="Palsikar V.B."/>
            <person name="Mardis E.R."/>
            <person name="Wilson R.K."/>
        </authorList>
    </citation>
    <scope>NUCLEOTIDE SEQUENCE [LARGE SCALE GENOMIC DNA]</scope>
    <source>
        <strain evidence="5">DNF00896</strain>
    </source>
</reference>
<evidence type="ECO:0000259" key="3">
    <source>
        <dbReference type="Pfam" id="PF02719"/>
    </source>
</evidence>
<comment type="caution">
    <text evidence="4">The sequence shown here is derived from an EMBL/GenBank/DDBJ whole genome shotgun (WGS) entry which is preliminary data.</text>
</comment>
<dbReference type="Pfam" id="PF13727">
    <property type="entry name" value="CoA_binding_3"/>
    <property type="match status" value="1"/>
</dbReference>
<dbReference type="Gene3D" id="3.40.50.720">
    <property type="entry name" value="NAD(P)-binding Rossmann-like Domain"/>
    <property type="match status" value="2"/>
</dbReference>
<dbReference type="InterPro" id="IPR051203">
    <property type="entry name" value="Polysaccharide_Synthase-Rel"/>
</dbReference>
<evidence type="ECO:0000313" key="5">
    <source>
        <dbReference type="Proteomes" id="UP000070394"/>
    </source>
</evidence>
<dbReference type="PANTHER" id="PTHR43318">
    <property type="entry name" value="UDP-N-ACETYLGLUCOSAMINE 4,6-DEHYDRATASE"/>
    <property type="match status" value="1"/>
</dbReference>
<evidence type="ECO:0000256" key="1">
    <source>
        <dbReference type="ARBA" id="ARBA00007430"/>
    </source>
</evidence>
<gene>
    <name evidence="4" type="ORF">HMPREF1866_00797</name>
</gene>
<dbReference type="InterPro" id="IPR029063">
    <property type="entry name" value="SAM-dependent_MTases_sf"/>
</dbReference>
<dbReference type="RefSeq" id="WP_060930701.1">
    <property type="nucleotide sequence ID" value="NZ_KQ959781.1"/>
</dbReference>
<dbReference type="AlphaFoldDB" id="A0A133ZX44"/>
<feature type="transmembrane region" description="Helical" evidence="2">
    <location>
        <begin position="12"/>
        <end position="36"/>
    </location>
</feature>
<sequence length="684" mass="77596">MQEQNFKLKYLNGAVIILLIYDMIAVNFSYLAGLWLRFDLQFSHIESRYITAWEKFIPIYTFIALITFVLFKLYKSIWKFASYTELKHVMYTSLITAMLHTYFITLLFGRMPISYYILGAIIQFLAIIGSRFSYRFVLLLRSDRENIQRAKGNVARVMIVGAGNAGRLLLRDIKRTKDCNDSVVCFIDDDTNKWGKTVDNIPVAGGRDRILDNVKYYRIDKIYVAMPSSKPEELSKVLNICKESGCILKNLPGMCQLANGKVKIRDLKDVNIEDLLGRPPIKVDLEEIFEYLNGKTIMVTGGGGSIGSELCRQIAAHSPKRLIIFDIYENNAYEIEQELLMNYPNLSLDTIIGSVRDLNKIEQVFATYKPDVVYHAAAHKHVPLMEESPCEAIKNNVMGTYNTALAALHNNCKRFVLISTDKAVNPTNVMGASKRMCEMIIQTFARKVKDGKVNDLRPIGLQRDKRIIDMDEYCYSHSNNPATEFAAVRFGNVLGSNGSVIPKFKKQIEAGGPVTVTHPDIIRYFMTISEAVSLVLQAGNYAKGGEIFVLDMGTPIKIDTMARNLIRLSGLRPDIDIKIEYSGLRPGEKLFEERLMSEEGLEMTPNKLISIGKPLEFDEDKFLRQLRLLSVYMGENSGNIREHIRSIVTTYHTAHVDSINSELFDNKREIANVLHHEDLPQAAN</sequence>
<dbReference type="PATRIC" id="fig|467210.3.peg.787"/>
<feature type="transmembrane region" description="Helical" evidence="2">
    <location>
        <begin position="113"/>
        <end position="132"/>
    </location>
</feature>